<dbReference type="GO" id="GO:0016705">
    <property type="term" value="F:oxidoreductase activity, acting on paired donors, with incorporation or reduction of molecular oxygen"/>
    <property type="evidence" value="ECO:0007669"/>
    <property type="project" value="InterPro"/>
</dbReference>
<evidence type="ECO:0000256" key="8">
    <source>
        <dbReference type="SAM" id="Phobius"/>
    </source>
</evidence>
<comment type="caution">
    <text evidence="9">The sequence shown here is derived from an EMBL/GenBank/DDBJ whole genome shotgun (WGS) entry which is preliminary data.</text>
</comment>
<dbReference type="Proteomes" id="UP000284706">
    <property type="component" value="Unassembled WGS sequence"/>
</dbReference>
<keyword evidence="5 6" id="KW-0408">Iron</keyword>
<dbReference type="GO" id="GO:0005506">
    <property type="term" value="F:iron ion binding"/>
    <property type="evidence" value="ECO:0007669"/>
    <property type="project" value="InterPro"/>
</dbReference>
<keyword evidence="4 7" id="KW-0560">Oxidoreductase</keyword>
<evidence type="ECO:0000256" key="5">
    <source>
        <dbReference type="ARBA" id="ARBA00023004"/>
    </source>
</evidence>
<dbReference type="PRINTS" id="PR00465">
    <property type="entry name" value="EP450IV"/>
</dbReference>
<protein>
    <recommendedName>
        <fullName evidence="11">Cytochrome P450</fullName>
    </recommendedName>
</protein>
<dbReference type="CDD" id="cd11041">
    <property type="entry name" value="CYP503A1-like"/>
    <property type="match status" value="1"/>
</dbReference>
<dbReference type="PANTHER" id="PTHR46206">
    <property type="entry name" value="CYTOCHROME P450"/>
    <property type="match status" value="1"/>
</dbReference>
<keyword evidence="7" id="KW-0503">Monooxygenase</keyword>
<dbReference type="Gene3D" id="1.10.630.10">
    <property type="entry name" value="Cytochrome P450"/>
    <property type="match status" value="1"/>
</dbReference>
<dbReference type="SUPFAM" id="SSF48264">
    <property type="entry name" value="Cytochrome P450"/>
    <property type="match status" value="1"/>
</dbReference>
<evidence type="ECO:0000256" key="6">
    <source>
        <dbReference type="PIRSR" id="PIRSR602403-1"/>
    </source>
</evidence>
<keyword evidence="8" id="KW-0472">Membrane</keyword>
<evidence type="ECO:0000256" key="4">
    <source>
        <dbReference type="ARBA" id="ARBA00023002"/>
    </source>
</evidence>
<evidence type="ECO:0000256" key="2">
    <source>
        <dbReference type="ARBA" id="ARBA00010617"/>
    </source>
</evidence>
<comment type="similarity">
    <text evidence="2 7">Belongs to the cytochrome P450 family.</text>
</comment>
<evidence type="ECO:0000256" key="1">
    <source>
        <dbReference type="ARBA" id="ARBA00001971"/>
    </source>
</evidence>
<comment type="cofactor">
    <cofactor evidence="1 6">
        <name>heme</name>
        <dbReference type="ChEBI" id="CHEBI:30413"/>
    </cofactor>
</comment>
<keyword evidence="8" id="KW-0812">Transmembrane</keyword>
<dbReference type="GO" id="GO:0020037">
    <property type="term" value="F:heme binding"/>
    <property type="evidence" value="ECO:0007669"/>
    <property type="project" value="InterPro"/>
</dbReference>
<dbReference type="EMBL" id="NHYE01000162">
    <property type="protein sequence ID" value="PPR07181.1"/>
    <property type="molecule type" value="Genomic_DNA"/>
</dbReference>
<proteinExistence type="inferred from homology"/>
<accession>A0A409YVZ3</accession>
<evidence type="ECO:0000256" key="3">
    <source>
        <dbReference type="ARBA" id="ARBA00022723"/>
    </source>
</evidence>
<evidence type="ECO:0000256" key="7">
    <source>
        <dbReference type="RuleBase" id="RU000461"/>
    </source>
</evidence>
<dbReference type="STRING" id="231916.A0A409YVZ3"/>
<keyword evidence="10" id="KW-1185">Reference proteome</keyword>
<dbReference type="Pfam" id="PF00067">
    <property type="entry name" value="p450"/>
    <property type="match status" value="1"/>
</dbReference>
<organism evidence="9 10">
    <name type="scientific">Gymnopilus dilepis</name>
    <dbReference type="NCBI Taxonomy" id="231916"/>
    <lineage>
        <taxon>Eukaryota</taxon>
        <taxon>Fungi</taxon>
        <taxon>Dikarya</taxon>
        <taxon>Basidiomycota</taxon>
        <taxon>Agaricomycotina</taxon>
        <taxon>Agaricomycetes</taxon>
        <taxon>Agaricomycetidae</taxon>
        <taxon>Agaricales</taxon>
        <taxon>Agaricineae</taxon>
        <taxon>Hymenogastraceae</taxon>
        <taxon>Gymnopilus</taxon>
    </lineage>
</organism>
<feature type="transmembrane region" description="Helical" evidence="8">
    <location>
        <begin position="6"/>
        <end position="25"/>
    </location>
</feature>
<keyword evidence="8" id="KW-1133">Transmembrane helix</keyword>
<evidence type="ECO:0008006" key="11">
    <source>
        <dbReference type="Google" id="ProtNLM"/>
    </source>
</evidence>
<evidence type="ECO:0000313" key="10">
    <source>
        <dbReference type="Proteomes" id="UP000284706"/>
    </source>
</evidence>
<sequence length="514" mass="57599">MQLDSFLLVPGALVLACSYFFLKWFHATTHQLKHIPTIGHSGVLTSYIDAFRFFSRGHEMIQDGYNRHYGSAFKVPTLFKWIVIVSGQQLIDDIRRAPDDQLSFEEFVAETLQMEYTLGPGVRRDTYHINVIRTPLTKNIAPQFSVITDEIATAFKELVPAISSDWISVPALKAITKVICRTTNRYLVGLPLARNADFTDLIEKFTLDIYLGGQIISLFPTILKPLAARVFTRVPSDIEQFTAHLRPVVETELRKANQGEKNENVVSWLLEEAAAQDLTPSVLDIAVRVLAINFVAIHTASNALTHALYYLAAYPQYADPMREEVQAIMDSNSEELSREALANMHKLDSFLKETQRLSMGAFAISRKAMKDFTFSNGLFLPKGTEVAIATYATQTDEASAWPGKNYVDPLTFKPFRFCESRGPANAGGTESDFNAQKHSDLISPSPTYLSFGSGRHACPGRFFAATELKAAFVHILLNYDVKLPKDGSHPPDNVWFGGAVVPHQRAQVMFRRRR</sequence>
<dbReference type="OrthoDB" id="1844152at2759"/>
<gene>
    <name evidence="9" type="ORF">CVT26_012611</name>
</gene>
<dbReference type="PROSITE" id="PS00086">
    <property type="entry name" value="CYTOCHROME_P450"/>
    <property type="match status" value="1"/>
</dbReference>
<name>A0A409YVZ3_9AGAR</name>
<dbReference type="InterPro" id="IPR001128">
    <property type="entry name" value="Cyt_P450"/>
</dbReference>
<dbReference type="InterPro" id="IPR036396">
    <property type="entry name" value="Cyt_P450_sf"/>
</dbReference>
<keyword evidence="6 7" id="KW-0349">Heme</keyword>
<reference evidence="9 10" key="1">
    <citation type="journal article" date="2018" name="Evol. Lett.">
        <title>Horizontal gene cluster transfer increased hallucinogenic mushroom diversity.</title>
        <authorList>
            <person name="Reynolds H.T."/>
            <person name="Vijayakumar V."/>
            <person name="Gluck-Thaler E."/>
            <person name="Korotkin H.B."/>
            <person name="Matheny P.B."/>
            <person name="Slot J.C."/>
        </authorList>
    </citation>
    <scope>NUCLEOTIDE SEQUENCE [LARGE SCALE GENOMIC DNA]</scope>
    <source>
        <strain evidence="9 10">SRW20</strain>
    </source>
</reference>
<evidence type="ECO:0000313" key="9">
    <source>
        <dbReference type="EMBL" id="PPR07181.1"/>
    </source>
</evidence>
<dbReference type="InParanoid" id="A0A409YVZ3"/>
<dbReference type="InterPro" id="IPR002403">
    <property type="entry name" value="Cyt_P450_E_grp-IV"/>
</dbReference>
<dbReference type="AlphaFoldDB" id="A0A409YVZ3"/>
<dbReference type="GO" id="GO:0004497">
    <property type="term" value="F:monooxygenase activity"/>
    <property type="evidence" value="ECO:0007669"/>
    <property type="project" value="UniProtKB-KW"/>
</dbReference>
<feature type="binding site" description="axial binding residue" evidence="6">
    <location>
        <position position="458"/>
    </location>
    <ligand>
        <name>heme</name>
        <dbReference type="ChEBI" id="CHEBI:30413"/>
    </ligand>
    <ligandPart>
        <name>Fe</name>
        <dbReference type="ChEBI" id="CHEBI:18248"/>
    </ligandPart>
</feature>
<keyword evidence="3 6" id="KW-0479">Metal-binding</keyword>
<dbReference type="InterPro" id="IPR017972">
    <property type="entry name" value="Cyt_P450_CS"/>
</dbReference>